<dbReference type="InterPro" id="IPR000792">
    <property type="entry name" value="Tscrpt_reg_LuxR_C"/>
</dbReference>
<keyword evidence="3" id="KW-0238">DNA-binding</keyword>
<keyword evidence="1 5" id="KW-0597">Phosphoprotein</keyword>
<dbReference type="SMART" id="SM00448">
    <property type="entry name" value="REC"/>
    <property type="match status" value="1"/>
</dbReference>
<sequence>MITVLVVDDSPLFASGIQMLIEAQPEMRSVGVASNGTEAIASVRARRPDVVLMDLRMPVMSGIDATRAVLAEPNAPAPRVIVLTTIQKDEAVYQAFRAGASAFLTKDATPARLLATIRDTVEDRELPEREASMRLVTEFADDRGDDGVRRRLHALTARERDVFQLVTRGLGNGEIAAALHLSEATVKSHVRSVLAKLGTTTRVQLVVFAYENQVHRHLDWPA</sequence>
<dbReference type="CDD" id="cd06170">
    <property type="entry name" value="LuxR_C_like"/>
    <property type="match status" value="1"/>
</dbReference>
<evidence type="ECO:0000256" key="2">
    <source>
        <dbReference type="ARBA" id="ARBA00023015"/>
    </source>
</evidence>
<dbReference type="Pfam" id="PF00196">
    <property type="entry name" value="GerE"/>
    <property type="match status" value="1"/>
</dbReference>
<gene>
    <name evidence="8" type="ORF">QUG98_06560</name>
</gene>
<name>A0ABT7TFF7_9MICO</name>
<dbReference type="InterPro" id="IPR039420">
    <property type="entry name" value="WalR-like"/>
</dbReference>
<accession>A0ABT7TFF7</accession>
<dbReference type="RefSeq" id="WP_289469796.1">
    <property type="nucleotide sequence ID" value="NZ_JAUCMM010000003.1"/>
</dbReference>
<dbReference type="PROSITE" id="PS50110">
    <property type="entry name" value="RESPONSE_REGULATORY"/>
    <property type="match status" value="1"/>
</dbReference>
<evidence type="ECO:0000256" key="3">
    <source>
        <dbReference type="ARBA" id="ARBA00023125"/>
    </source>
</evidence>
<dbReference type="PROSITE" id="PS50043">
    <property type="entry name" value="HTH_LUXR_2"/>
    <property type="match status" value="1"/>
</dbReference>
<evidence type="ECO:0000313" key="8">
    <source>
        <dbReference type="EMBL" id="MDM7888109.1"/>
    </source>
</evidence>
<feature type="domain" description="HTH luxR-type" evidence="6">
    <location>
        <begin position="148"/>
        <end position="213"/>
    </location>
</feature>
<dbReference type="PANTHER" id="PTHR43214">
    <property type="entry name" value="TWO-COMPONENT RESPONSE REGULATOR"/>
    <property type="match status" value="1"/>
</dbReference>
<dbReference type="Gene3D" id="3.40.50.2300">
    <property type="match status" value="1"/>
</dbReference>
<dbReference type="PROSITE" id="PS00622">
    <property type="entry name" value="HTH_LUXR_1"/>
    <property type="match status" value="1"/>
</dbReference>
<evidence type="ECO:0000259" key="6">
    <source>
        <dbReference type="PROSITE" id="PS50043"/>
    </source>
</evidence>
<evidence type="ECO:0000256" key="4">
    <source>
        <dbReference type="ARBA" id="ARBA00023163"/>
    </source>
</evidence>
<keyword evidence="2" id="KW-0805">Transcription regulation</keyword>
<evidence type="ECO:0000256" key="1">
    <source>
        <dbReference type="ARBA" id="ARBA00022553"/>
    </source>
</evidence>
<dbReference type="SUPFAM" id="SSF46894">
    <property type="entry name" value="C-terminal effector domain of the bipartite response regulators"/>
    <property type="match status" value="1"/>
</dbReference>
<protein>
    <submittedName>
        <fullName evidence="8">Response regulator transcription factor</fullName>
    </submittedName>
</protein>
<dbReference type="PRINTS" id="PR00038">
    <property type="entry name" value="HTHLUXR"/>
</dbReference>
<dbReference type="SMART" id="SM00421">
    <property type="entry name" value="HTH_LUXR"/>
    <property type="match status" value="1"/>
</dbReference>
<evidence type="ECO:0000259" key="7">
    <source>
        <dbReference type="PROSITE" id="PS50110"/>
    </source>
</evidence>
<feature type="domain" description="Response regulatory" evidence="7">
    <location>
        <begin position="3"/>
        <end position="121"/>
    </location>
</feature>
<dbReference type="CDD" id="cd17535">
    <property type="entry name" value="REC_NarL-like"/>
    <property type="match status" value="1"/>
</dbReference>
<dbReference type="EMBL" id="JAUCMM010000003">
    <property type="protein sequence ID" value="MDM7888109.1"/>
    <property type="molecule type" value="Genomic_DNA"/>
</dbReference>
<dbReference type="InterPro" id="IPR058245">
    <property type="entry name" value="NreC/VraR/RcsB-like_REC"/>
</dbReference>
<reference evidence="8 9" key="1">
    <citation type="submission" date="2023-06" db="EMBL/GenBank/DDBJ databases">
        <authorList>
            <person name="Feng G."/>
            <person name="Li J."/>
            <person name="Zhu H."/>
        </authorList>
    </citation>
    <scope>NUCLEOTIDE SEQUENCE [LARGE SCALE GENOMIC DNA]</scope>
    <source>
        <strain evidence="8 9">RHCJP20</strain>
    </source>
</reference>
<evidence type="ECO:0000313" key="9">
    <source>
        <dbReference type="Proteomes" id="UP001235720"/>
    </source>
</evidence>
<dbReference type="InterPro" id="IPR001789">
    <property type="entry name" value="Sig_transdc_resp-reg_receiver"/>
</dbReference>
<dbReference type="Proteomes" id="UP001235720">
    <property type="component" value="Unassembled WGS sequence"/>
</dbReference>
<dbReference type="InterPro" id="IPR011006">
    <property type="entry name" value="CheY-like_superfamily"/>
</dbReference>
<comment type="caution">
    <text evidence="8">The sequence shown here is derived from an EMBL/GenBank/DDBJ whole genome shotgun (WGS) entry which is preliminary data.</text>
</comment>
<dbReference type="SUPFAM" id="SSF52172">
    <property type="entry name" value="CheY-like"/>
    <property type="match status" value="1"/>
</dbReference>
<keyword evidence="9" id="KW-1185">Reference proteome</keyword>
<keyword evidence="4" id="KW-0804">Transcription</keyword>
<dbReference type="Pfam" id="PF00072">
    <property type="entry name" value="Response_reg"/>
    <property type="match status" value="1"/>
</dbReference>
<proteinExistence type="predicted"/>
<feature type="modified residue" description="4-aspartylphosphate" evidence="5">
    <location>
        <position position="54"/>
    </location>
</feature>
<dbReference type="InterPro" id="IPR016032">
    <property type="entry name" value="Sig_transdc_resp-reg_C-effctor"/>
</dbReference>
<evidence type="ECO:0000256" key="5">
    <source>
        <dbReference type="PROSITE-ProRule" id="PRU00169"/>
    </source>
</evidence>
<organism evidence="8 9">
    <name type="scientific">Curtobacterium subtropicum</name>
    <dbReference type="NCBI Taxonomy" id="3055138"/>
    <lineage>
        <taxon>Bacteria</taxon>
        <taxon>Bacillati</taxon>
        <taxon>Actinomycetota</taxon>
        <taxon>Actinomycetes</taxon>
        <taxon>Micrococcales</taxon>
        <taxon>Microbacteriaceae</taxon>
        <taxon>Curtobacterium</taxon>
    </lineage>
</organism>
<dbReference type="PANTHER" id="PTHR43214:SF24">
    <property type="entry name" value="TRANSCRIPTIONAL REGULATORY PROTEIN NARL-RELATED"/>
    <property type="match status" value="1"/>
</dbReference>